<organism evidence="1 2">
    <name type="scientific">Mycolicibacterium anyangense</name>
    <dbReference type="NCBI Taxonomy" id="1431246"/>
    <lineage>
        <taxon>Bacteria</taxon>
        <taxon>Bacillati</taxon>
        <taxon>Actinomycetota</taxon>
        <taxon>Actinomycetes</taxon>
        <taxon>Mycobacteriales</taxon>
        <taxon>Mycobacteriaceae</taxon>
        <taxon>Mycolicibacterium</taxon>
    </lineage>
</organism>
<reference evidence="1 2" key="1">
    <citation type="journal article" date="2019" name="Emerg. Microbes Infect.">
        <title>Comprehensive subspecies identification of 175 nontuberculous mycobacteria species based on 7547 genomic profiles.</title>
        <authorList>
            <person name="Matsumoto Y."/>
            <person name="Kinjo T."/>
            <person name="Motooka D."/>
            <person name="Nabeya D."/>
            <person name="Jung N."/>
            <person name="Uechi K."/>
            <person name="Horii T."/>
            <person name="Iida T."/>
            <person name="Fujita J."/>
            <person name="Nakamura S."/>
        </authorList>
    </citation>
    <scope>NUCLEOTIDE SEQUENCE [LARGE SCALE GENOMIC DNA]</scope>
    <source>
        <strain evidence="1 2">JCM 30275</strain>
    </source>
</reference>
<dbReference type="KEGG" id="many:MANY_15660"/>
<dbReference type="Proteomes" id="UP000467249">
    <property type="component" value="Chromosome"/>
</dbReference>
<dbReference type="AlphaFoldDB" id="A0A6N4W5C6"/>
<dbReference type="RefSeq" id="WP_163803720.1">
    <property type="nucleotide sequence ID" value="NZ_AP022620.1"/>
</dbReference>
<keyword evidence="2" id="KW-1185">Reference proteome</keyword>
<gene>
    <name evidence="1" type="ORF">MANY_15660</name>
</gene>
<sequence length="196" mass="21542">MTPQVSQCRGLWRRTLLIDTDGSRDTTTQVLWLQGVSAFVDLRGPGAGFAGRLSQRDDIFEWTRTIDLQPAGPPDAGRMSWEGDTLVEVGVHADYIEHWQRETEPLEPCWGLLMSGPDDAVAILVRVGGRFGWAVKSPARDEISLGVVNGTDWLITDSAHSGRVGMALLPRLVSGQLRVDDDFAWAVEEQEGSVTL</sequence>
<accession>A0A6N4W5C6</accession>
<dbReference type="EMBL" id="AP022620">
    <property type="protein sequence ID" value="BBZ76229.1"/>
    <property type="molecule type" value="Genomic_DNA"/>
</dbReference>
<evidence type="ECO:0000313" key="2">
    <source>
        <dbReference type="Proteomes" id="UP000467249"/>
    </source>
</evidence>
<name>A0A6N4W5C6_9MYCO</name>
<protein>
    <submittedName>
        <fullName evidence="1">Uncharacterized protein</fullName>
    </submittedName>
</protein>
<proteinExistence type="predicted"/>
<evidence type="ECO:0000313" key="1">
    <source>
        <dbReference type="EMBL" id="BBZ76229.1"/>
    </source>
</evidence>